<reference evidence="1" key="2">
    <citation type="journal article" date="2004" name="Genome Res.">
        <title>The status, quality, and expansion of the NIH full-length cDNA project: the Mammalian Gene Collection (MGC).</title>
        <authorList>
            <consortium name="The MGC Project Team"/>
            <person name="Gerhard D.S."/>
            <person name="Wagner L."/>
            <person name="Feingold E.A."/>
            <person name="Shenmen C.M."/>
            <person name="Grouse L.H."/>
            <person name="Schuler G."/>
            <person name="Klein S.L."/>
            <person name="Old S."/>
            <person name="Rasooly R."/>
            <person name="Good P."/>
            <person name="Guyer M."/>
            <person name="Peck A.M."/>
            <person name="Derge J.G."/>
            <person name="Lipman D."/>
            <person name="Collins F.S."/>
            <person name="Jang W."/>
            <person name="Sherry S."/>
            <person name="Feolo M."/>
            <person name="Misquitta L."/>
            <person name="Lee E."/>
            <person name="Rotmistrovsky K."/>
            <person name="Greenhut S.F."/>
            <person name="Schaefer C.F."/>
            <person name="Buetow K."/>
            <person name="Bonner T.I."/>
            <person name="Haussler D."/>
            <person name="Kent J."/>
            <person name="Kiekhaus M."/>
            <person name="Furey T."/>
            <person name="Brent M."/>
            <person name="Prange C."/>
            <person name="Schreiber K."/>
            <person name="Shapiro N."/>
            <person name="Bhat N.K."/>
            <person name="Hopkins R.F."/>
            <person name="Hsie F."/>
            <person name="Driscoll T."/>
            <person name="Soares M.B."/>
            <person name="Casavant T.L."/>
            <person name="Scheetz T.E."/>
            <person name="Brown-stein M.J."/>
            <person name="Usdin T.B."/>
            <person name="Toshiyuki S."/>
            <person name="Carninci P."/>
            <person name="Piao Y."/>
            <person name="Dudekula D.B."/>
            <person name="Ko M.S."/>
            <person name="Kawakami K."/>
            <person name="Suzuki Y."/>
            <person name="Sugano S."/>
            <person name="Gruber C.E."/>
            <person name="Smith M.R."/>
            <person name="Simmons B."/>
            <person name="Moore T."/>
            <person name="Waterman R."/>
            <person name="Johnson S.L."/>
            <person name="Ruan Y."/>
            <person name="Wei C.L."/>
            <person name="Mathavan S."/>
            <person name="Gunaratne P.H."/>
            <person name="Wu J."/>
            <person name="Garcia A.M."/>
            <person name="Hulyk S.W."/>
            <person name="Fuh E."/>
            <person name="Yuan Y."/>
            <person name="Sneed A."/>
            <person name="Kowis C."/>
            <person name="Hodgson A."/>
            <person name="Muzny D.M."/>
            <person name="McPherson J."/>
            <person name="Gibbs R.A."/>
            <person name="Fahey J."/>
            <person name="Helton E."/>
            <person name="Ketteman M."/>
            <person name="Madan A."/>
            <person name="Rodrigues S."/>
            <person name="Sanchez A."/>
            <person name="Whiting M."/>
            <person name="Madari A."/>
            <person name="Young A.C."/>
            <person name="Wetherby K.D."/>
            <person name="Granite S.J."/>
            <person name="Kwong P.N."/>
            <person name="Brinkley C.P."/>
            <person name="Pearson R.L."/>
            <person name="Bouffard G.G."/>
            <person name="Blakesly R.W."/>
            <person name="Green E.D."/>
            <person name="Dickson M.C."/>
            <person name="Rodriguez A.C."/>
            <person name="Grimwood J."/>
            <person name="Schmutz J."/>
            <person name="Myers R.M."/>
            <person name="Butterfield Y.S."/>
            <person name="Griffith M."/>
            <person name="Griffith O.L."/>
            <person name="Krzywinski M.I."/>
            <person name="Liao N."/>
            <person name="Morin R."/>
            <person name="Morrin R."/>
            <person name="Palmquist D."/>
            <person name="Petrescu A.S."/>
            <person name="Skalska U."/>
            <person name="Smailus D.E."/>
            <person name="Stott J.M."/>
            <person name="Schnerch A."/>
            <person name="Schein J.E."/>
            <person name="Jones S.J."/>
            <person name="Holt R.A."/>
            <person name="Baross A."/>
            <person name="Marra M.A."/>
            <person name="Clifton S."/>
            <person name="Makowski K.A."/>
            <person name="Bosak S."/>
            <person name="Malek J."/>
        </authorList>
    </citation>
    <scope>NUCLEOTIDE SEQUENCE [LARGE SCALE MRNA]</scope>
    <source>
        <tissue evidence="1">Lung</tissue>
    </source>
</reference>
<dbReference type="PeptideAtlas" id="Q8N375"/>
<proteinExistence type="evidence at transcript level"/>
<accession>Q8N375</accession>
<sequence length="86" mass="9452">PRGKEGRPGSRKETPELFTECTRQKSAACSAAGPRSFTSQEHQTDDLLFTVVPGAPTPRMSYKQVSKEILGEAAKMVAKLFRNIEV</sequence>
<reference evidence="2" key="1">
    <citation type="journal article" date="2001" name="Science">
        <title>The sequence of the human genome.</title>
        <authorList>
            <person name="Venter J.C."/>
            <person name="Adams M.D."/>
            <person name="Myers E.W."/>
            <person name="Li P.W."/>
            <person name="Mural R.J."/>
            <person name="Sutton G.G."/>
            <person name="Smith H.O."/>
            <person name="Yandell M."/>
            <person name="Evans C.A."/>
            <person name="Holt R.A."/>
            <person name="Gocayne J.D."/>
            <person name="Amanatides P."/>
            <person name="Ballew R.M."/>
            <person name="Huson D.H."/>
            <person name="Wortman J.R."/>
            <person name="Zhang Q."/>
            <person name="Kodira C.D."/>
            <person name="Zheng X.H."/>
            <person name="Chen L."/>
            <person name="Skupski M."/>
            <person name="Subramanian G."/>
            <person name="Thomas P.D."/>
            <person name="Zhang J."/>
            <person name="Gabor Miklos G.L."/>
            <person name="Nelson C."/>
            <person name="Broder S."/>
            <person name="Clark A.G."/>
            <person name="Nadeau J."/>
            <person name="McKusick V.A."/>
            <person name="Zinder N."/>
            <person name="Levine A.J."/>
            <person name="Roberts R.J."/>
            <person name="Simon M."/>
            <person name="Slayman C."/>
            <person name="Hunkapiller M."/>
            <person name="Bolanos R."/>
            <person name="Delcher A."/>
            <person name="Dew I."/>
            <person name="Fasulo D."/>
            <person name="Flanigan M."/>
            <person name="Florea L."/>
            <person name="Halpern A."/>
            <person name="Hannenhalli S."/>
            <person name="Kravitz S."/>
            <person name="Levy S."/>
            <person name="Mobarry C."/>
            <person name="Reinert K."/>
            <person name="Remington K."/>
            <person name="Abu-Threideh J."/>
            <person name="Beasley E."/>
            <person name="Biddick K."/>
            <person name="Bonazzi V."/>
            <person name="Brandon R."/>
            <person name="Cargill M."/>
            <person name="Chandramouliswaran I."/>
            <person name="Charlab R."/>
            <person name="Chaturvedi K."/>
            <person name="Deng Z."/>
            <person name="Di Francesco V."/>
            <person name="Dunn P."/>
            <person name="Eilbeck K."/>
            <person name="Evangelista C."/>
            <person name="Gabrielian A.E."/>
            <person name="Gan W."/>
            <person name="Ge W."/>
            <person name="Gong F."/>
            <person name="Gu Z."/>
            <person name="Guan P."/>
            <person name="Heiman T.J."/>
            <person name="Higgins M.E."/>
            <person name="Ji R.R."/>
            <person name="Ke Z."/>
            <person name="Ketchum K.A."/>
            <person name="Lai Z."/>
            <person name="Lei Y."/>
            <person name="Li Z."/>
            <person name="Li J."/>
            <person name="Liang Y."/>
            <person name="Lin X."/>
            <person name="Lu F."/>
            <person name="Merkulov G.V."/>
            <person name="Milshina N."/>
            <person name="Moore H.M."/>
            <person name="Naik A.K."/>
            <person name="Narayan V.A."/>
            <person name="Neelam B."/>
            <person name="Nusskern D."/>
            <person name="Rusch D.B."/>
            <person name="Salzberg S."/>
            <person name="Shao W."/>
            <person name="Shue B."/>
            <person name="Sun J."/>
            <person name="Wang Z."/>
            <person name="Wang A."/>
            <person name="Wang X."/>
            <person name="Wang J."/>
            <person name="Wei M."/>
            <person name="Wides R."/>
            <person name="Xiao C."/>
            <person name="Yan C."/>
            <person name="Yao A."/>
            <person name="Ye J."/>
            <person name="Zhan M."/>
            <person name="Zhang W."/>
            <person name="Zhang H."/>
            <person name="Zhao Q."/>
            <person name="Zheng L."/>
            <person name="Zhong F."/>
            <person name="Zhong W."/>
            <person name="Zhu S."/>
            <person name="Zhao S."/>
            <person name="Gilbert D."/>
            <person name="Baumhueter S."/>
            <person name="Spier G."/>
            <person name="Carter C."/>
            <person name="Cravchik A."/>
            <person name="Woodage T."/>
            <person name="Ali F."/>
            <person name="An H."/>
            <person name="Awe A."/>
            <person name="Baldwin D."/>
            <person name="Baden H."/>
            <person name="Barnstead M."/>
            <person name="Barrow I."/>
            <person name="Beeson K."/>
            <person name="Busam D."/>
            <person name="Carver A."/>
            <person name="Center A."/>
            <person name="Cheng M.L."/>
            <person name="Curry L."/>
            <person name="Danaher S."/>
            <person name="Davenport L."/>
            <person name="Desilets R."/>
            <person name="Dietz S."/>
            <person name="Dodson K."/>
            <person name="Doup L."/>
            <person name="Ferriera S."/>
            <person name="Garg N."/>
            <person name="Gluecksmann A."/>
            <person name="Hart B."/>
            <person name="Haynes J."/>
            <person name="Haynes C."/>
            <person name="Heiner C."/>
            <person name="Hladun S."/>
            <person name="Hostin D."/>
            <person name="Houck J."/>
            <person name="Howland T."/>
            <person name="Ibegwam C."/>
            <person name="Johnson J."/>
            <person name="Kalush F."/>
            <person name="Kline L."/>
            <person name="Koduru S."/>
            <person name="Love A."/>
            <person name="Mann F."/>
            <person name="May D."/>
            <person name="McCawley S."/>
            <person name="McIntosh T."/>
            <person name="McMullen I."/>
            <person name="Moy M."/>
            <person name="Moy L."/>
            <person name="Murphy B."/>
            <person name="Nelson K."/>
            <person name="Pfannkoch C."/>
            <person name="Pratts E."/>
            <person name="Puri V."/>
            <person name="Qureshi H."/>
            <person name="Reardon M."/>
            <person name="Rodriguez R."/>
            <person name="Rogers Y.H."/>
            <person name="Romblad D."/>
            <person name="Ruhfel B."/>
            <person name="Scott R."/>
            <person name="Sitter C."/>
            <person name="Smallwood M."/>
            <person name="Stewart E."/>
            <person name="Strong R."/>
            <person name="Suh E."/>
            <person name="Thomas R."/>
            <person name="Tint N.N."/>
            <person name="Tse S."/>
            <person name="Vech C."/>
            <person name="Wang G."/>
            <person name="Wetter J."/>
            <person name="Williams S."/>
            <person name="Williams M."/>
            <person name="Windsor S."/>
            <person name="Winn-Deen E."/>
            <person name="Wolfe K."/>
            <person name="Zaveri J."/>
            <person name="Zaveri K."/>
            <person name="Abril J.F."/>
            <person name="Guigo R."/>
            <person name="Campbell M.J."/>
            <person name="Sjolander K.V."/>
            <person name="Karlak B."/>
            <person name="Kejariwal A."/>
            <person name="Mi H."/>
            <person name="Lazareva B."/>
            <person name="Hatton T."/>
            <person name="Narechania A."/>
            <person name="Diemer K."/>
            <person name="Muruganujan A."/>
            <person name="Guo N."/>
            <person name="Sato S."/>
            <person name="Bafna V."/>
            <person name="Istrail S."/>
            <person name="Lippert R."/>
            <person name="Schwartz R."/>
            <person name="Walenz B."/>
            <person name="Yooseph S."/>
            <person name="Allen D."/>
            <person name="Basu A."/>
            <person name="Baxendale J."/>
            <person name="Blick L."/>
            <person name="Caminha M."/>
            <person name="Carnes-Stine J."/>
            <person name="Caulk P."/>
            <person name="Chiang Y.H."/>
            <person name="Coyne M."/>
            <person name="Dahlke C."/>
            <person name="Mays A."/>
            <person name="Dombroski M."/>
            <person name="Donnelly M."/>
            <person name="Ely D."/>
            <person name="Esparham S."/>
            <person name="Fosler C."/>
            <person name="Gire H."/>
            <person name="Glanowski S."/>
            <person name="Glasser K."/>
            <person name="Glodek A."/>
            <person name="Gorokhov M."/>
            <person name="Graham K."/>
            <person name="Gropman B."/>
            <person name="Harris M."/>
            <person name="Heil J."/>
            <person name="Henderson S."/>
            <person name="Hoover J."/>
            <person name="Jennings D."/>
            <person name="Jordan C."/>
            <person name="Jordan J."/>
            <person name="Kasha J."/>
            <person name="Kagan L."/>
            <person name="Kraft C."/>
            <person name="Levitsky A."/>
            <person name="Lewis M."/>
            <person name="Liu X."/>
            <person name="Lopez J."/>
            <person name="Ma D."/>
            <person name="Majoros W."/>
            <person name="McDaniel J."/>
            <person name="Murphy S."/>
            <person name="Newman M."/>
            <person name="Nguyen T."/>
            <person name="Nguyen N."/>
            <person name="Nodell M."/>
            <person name="Pan S."/>
            <person name="Peck J."/>
            <person name="Peterson M."/>
            <person name="Rowe W."/>
            <person name="Sanders R."/>
            <person name="Scott J."/>
            <person name="Simpson M."/>
            <person name="Smith T."/>
            <person name="Sprague A."/>
            <person name="Stockwell T."/>
            <person name="Turner R."/>
            <person name="Venter E."/>
            <person name="Wang M."/>
            <person name="Wen M."/>
            <person name="Wu D."/>
            <person name="Wu M."/>
            <person name="Xia A."/>
            <person name="Zandieh A."/>
            <person name="Zhu X."/>
        </authorList>
    </citation>
    <scope>NUCLEOTIDE SEQUENCE</scope>
</reference>
<feature type="non-terminal residue" evidence="1">
    <location>
        <position position="1"/>
    </location>
</feature>
<gene>
    <name evidence="1" type="primary">LOC647323</name>
    <name evidence="2" type="ORF">hCG_2021596</name>
</gene>
<organism evidence="1">
    <name type="scientific">Homo sapiens</name>
    <name type="common">Human</name>
    <dbReference type="NCBI Taxonomy" id="9606"/>
    <lineage>
        <taxon>Eukaryota</taxon>
        <taxon>Metazoa</taxon>
        <taxon>Chordata</taxon>
        <taxon>Craniata</taxon>
        <taxon>Vertebrata</taxon>
        <taxon>Euteleostomi</taxon>
        <taxon>Mammalia</taxon>
        <taxon>Eutheria</taxon>
        <taxon>Euarchontoglires</taxon>
        <taxon>Primates</taxon>
        <taxon>Haplorrhini</taxon>
        <taxon>Catarrhini</taxon>
        <taxon>Hominidae</taxon>
        <taxon>Homo</taxon>
    </lineage>
</organism>
<name>Q8N375_HUMAN</name>
<evidence type="ECO:0000313" key="2">
    <source>
        <dbReference type="EMBL" id="EAW78061.1"/>
    </source>
</evidence>
<dbReference type="EMBL" id="CH471052">
    <property type="protein sequence ID" value="EAW78061.1"/>
    <property type="molecule type" value="Genomic_DNA"/>
</dbReference>
<protein>
    <submittedName>
        <fullName evidence="2">HCG2021596</fullName>
    </submittedName>
    <submittedName>
        <fullName evidence="1">LOC647323 protein</fullName>
    </submittedName>
</protein>
<dbReference type="AlphaFoldDB" id="Q8N375"/>
<dbReference type="EMBL" id="BC027871">
    <property type="protein sequence ID" value="AAH27871.1"/>
    <property type="molecule type" value="mRNA"/>
</dbReference>
<reference evidence="2" key="3">
    <citation type="submission" date="2005-09" db="EMBL/GenBank/DDBJ databases">
        <authorList>
            <person name="Mural R.J."/>
            <person name="Istrail S."/>
            <person name="Sutton G."/>
            <person name="Florea L."/>
            <person name="Halpern A.L."/>
            <person name="Mobarry C.M."/>
            <person name="Lippert R."/>
            <person name="Walenz B."/>
            <person name="Shatkay H."/>
            <person name="Dew I."/>
            <person name="Miller J.R."/>
            <person name="Flanigan M.J."/>
            <person name="Edwards N.J."/>
            <person name="Bolanos R."/>
            <person name="Fasulo D."/>
            <person name="Halldorsson B.V."/>
            <person name="Hannenhalli S."/>
            <person name="Turner R."/>
            <person name="Yooseph S."/>
            <person name="Lu F."/>
            <person name="Nusskern D.R."/>
            <person name="Shue B.C."/>
            <person name="Zheng X.H."/>
            <person name="Zhong F."/>
            <person name="Delcher A.L."/>
            <person name="Huson D.H."/>
            <person name="Kravitz S.A."/>
            <person name="Mouchard L."/>
            <person name="Reinert K."/>
            <person name="Remington K.A."/>
            <person name="Clark A.G."/>
            <person name="Waterman M.S."/>
            <person name="Eichler E.E."/>
            <person name="Adams M.D."/>
            <person name="Hunkapiller M.W."/>
            <person name="Myers E.W."/>
            <person name="Venter J.C."/>
        </authorList>
    </citation>
    <scope>NUCLEOTIDE SEQUENCE</scope>
</reference>
<evidence type="ECO:0000313" key="1">
    <source>
        <dbReference type="EMBL" id="AAH27871.1"/>
    </source>
</evidence>